<comment type="caution">
    <text evidence="14">The sequence shown here is derived from an EMBL/GenBank/DDBJ whole genome shotgun (WGS) entry which is preliminary data.</text>
</comment>
<dbReference type="InterPro" id="IPR005259">
    <property type="entry name" value="PriA"/>
</dbReference>
<evidence type="ECO:0000256" key="4">
    <source>
        <dbReference type="ARBA" id="ARBA00022741"/>
    </source>
</evidence>
<keyword evidence="2 11" id="KW-0235">DNA replication</keyword>
<keyword evidence="4 11" id="KW-0547">Nucleotide-binding</keyword>
<dbReference type="Pfam" id="PF18319">
    <property type="entry name" value="Zn_ribbon_PriA"/>
    <property type="match status" value="1"/>
</dbReference>
<keyword evidence="10 11" id="KW-0413">Isomerase</keyword>
<accession>A0ABT7SZ85</accession>
<keyword evidence="7 11" id="KW-0862">Zinc</keyword>
<dbReference type="EC" id="5.6.2.4" evidence="11"/>
<dbReference type="InterPro" id="IPR014001">
    <property type="entry name" value="Helicase_ATP-bd"/>
</dbReference>
<keyword evidence="9 11" id="KW-0238">DNA-binding</keyword>
<gene>
    <name evidence="11 14" type="primary">priA</name>
    <name evidence="14" type="ORF">QTP81_12000</name>
</gene>
<comment type="catalytic activity">
    <reaction evidence="11">
        <text>Couples ATP hydrolysis with the unwinding of duplex DNA by translocating in the 3'-5' direction.</text>
        <dbReference type="EC" id="5.6.2.4"/>
    </reaction>
</comment>
<organism evidence="14 15">
    <name type="scientific">Alteromonas arenosi</name>
    <dbReference type="NCBI Taxonomy" id="3055817"/>
    <lineage>
        <taxon>Bacteria</taxon>
        <taxon>Pseudomonadati</taxon>
        <taxon>Pseudomonadota</taxon>
        <taxon>Gammaproteobacteria</taxon>
        <taxon>Alteromonadales</taxon>
        <taxon>Alteromonadaceae</taxon>
        <taxon>Alteromonas/Salinimonas group</taxon>
        <taxon>Alteromonas</taxon>
    </lineage>
</organism>
<dbReference type="NCBIfam" id="TIGR00595">
    <property type="entry name" value="priA"/>
    <property type="match status" value="1"/>
</dbReference>
<dbReference type="HAMAP" id="MF_00983">
    <property type="entry name" value="PriA"/>
    <property type="match status" value="1"/>
</dbReference>
<dbReference type="RefSeq" id="WP_289365761.1">
    <property type="nucleotide sequence ID" value="NZ_JAUCBP010000010.1"/>
</dbReference>
<proteinExistence type="inferred from homology"/>
<dbReference type="Pfam" id="PF00271">
    <property type="entry name" value="Helicase_C"/>
    <property type="match status" value="1"/>
</dbReference>
<evidence type="ECO:0000256" key="1">
    <source>
        <dbReference type="ARBA" id="ARBA00022515"/>
    </source>
</evidence>
<dbReference type="InterPro" id="IPR041222">
    <property type="entry name" value="PriA_3primeBD"/>
</dbReference>
<dbReference type="Pfam" id="PF00270">
    <property type="entry name" value="DEAD"/>
    <property type="match status" value="1"/>
</dbReference>
<dbReference type="InterPro" id="IPR040498">
    <property type="entry name" value="PriA_CRR"/>
</dbReference>
<comment type="function">
    <text evidence="11">Initiates the restart of stalled replication forks, which reloads the replicative helicase on sites other than the origin of replication. Recognizes and binds to abandoned replication forks and remodels them to uncover a helicase loading site. Promotes assembly of the primosome at these replication forks.</text>
</comment>
<dbReference type="EMBL" id="JAUCBP010000010">
    <property type="protein sequence ID" value="MDM7861319.1"/>
    <property type="molecule type" value="Genomic_DNA"/>
</dbReference>
<feature type="binding site" evidence="11">
    <location>
        <position position="430"/>
    </location>
    <ligand>
        <name>Zn(2+)</name>
        <dbReference type="ChEBI" id="CHEBI:29105"/>
        <label>1</label>
    </ligand>
</feature>
<keyword evidence="1 11" id="KW-0639">Primosome</keyword>
<dbReference type="SMART" id="SM00490">
    <property type="entry name" value="HELICc"/>
    <property type="match status" value="1"/>
</dbReference>
<reference evidence="14 15" key="1">
    <citation type="submission" date="2023-06" db="EMBL/GenBank/DDBJ databases">
        <title>Alteromonas sp. ASW11-36 isolated from intertidal sand.</title>
        <authorList>
            <person name="Li Y."/>
        </authorList>
    </citation>
    <scope>NUCLEOTIDE SEQUENCE [LARGE SCALE GENOMIC DNA]</scope>
    <source>
        <strain evidence="14 15">ASW11-36</strain>
    </source>
</reference>
<protein>
    <recommendedName>
        <fullName evidence="11">Replication restart protein PriA</fullName>
    </recommendedName>
    <alternativeName>
        <fullName evidence="11">ATP-dependent DNA helicase PriA</fullName>
        <ecNumber evidence="11">5.6.2.4</ecNumber>
    </alternativeName>
    <alternativeName>
        <fullName evidence="11">DNA 3'-5' helicase PriA</fullName>
    </alternativeName>
</protein>
<dbReference type="InterPro" id="IPR041236">
    <property type="entry name" value="PriA_C"/>
</dbReference>
<evidence type="ECO:0000256" key="8">
    <source>
        <dbReference type="ARBA" id="ARBA00022840"/>
    </source>
</evidence>
<evidence type="ECO:0000313" key="14">
    <source>
        <dbReference type="EMBL" id="MDM7861319.1"/>
    </source>
</evidence>
<dbReference type="PROSITE" id="PS51192">
    <property type="entry name" value="HELICASE_ATP_BIND_1"/>
    <property type="match status" value="1"/>
</dbReference>
<comment type="catalytic activity">
    <reaction evidence="11">
        <text>ATP + H2O = ADP + phosphate + H(+)</text>
        <dbReference type="Rhea" id="RHEA:13065"/>
        <dbReference type="ChEBI" id="CHEBI:15377"/>
        <dbReference type="ChEBI" id="CHEBI:15378"/>
        <dbReference type="ChEBI" id="CHEBI:30616"/>
        <dbReference type="ChEBI" id="CHEBI:43474"/>
        <dbReference type="ChEBI" id="CHEBI:456216"/>
        <dbReference type="EC" id="5.6.2.4"/>
    </reaction>
</comment>
<evidence type="ECO:0000313" key="15">
    <source>
        <dbReference type="Proteomes" id="UP001234343"/>
    </source>
</evidence>
<dbReference type="InterPro" id="IPR011545">
    <property type="entry name" value="DEAD/DEAH_box_helicase_dom"/>
</dbReference>
<comment type="cofactor">
    <cofactor evidence="11">
        <name>Zn(2+)</name>
        <dbReference type="ChEBI" id="CHEBI:29105"/>
    </cofactor>
    <text evidence="11">Binds 2 zinc ions per subunit.</text>
</comment>
<dbReference type="Proteomes" id="UP001234343">
    <property type="component" value="Unassembled WGS sequence"/>
</dbReference>
<feature type="binding site" evidence="11">
    <location>
        <position position="442"/>
    </location>
    <ligand>
        <name>Zn(2+)</name>
        <dbReference type="ChEBI" id="CHEBI:29105"/>
        <label>2</label>
    </ligand>
</feature>
<keyword evidence="8 11" id="KW-0067">ATP-binding</keyword>
<comment type="similarity">
    <text evidence="11">Belongs to the helicase family. PriA subfamily.</text>
</comment>
<evidence type="ECO:0000256" key="11">
    <source>
        <dbReference type="HAMAP-Rule" id="MF_00983"/>
    </source>
</evidence>
<dbReference type="Pfam" id="PF18074">
    <property type="entry name" value="PriA_C"/>
    <property type="match status" value="1"/>
</dbReference>
<dbReference type="SMART" id="SM00487">
    <property type="entry name" value="DEXDc"/>
    <property type="match status" value="1"/>
</dbReference>
<dbReference type="GO" id="GO:0016787">
    <property type="term" value="F:hydrolase activity"/>
    <property type="evidence" value="ECO:0007669"/>
    <property type="project" value="UniProtKB-KW"/>
</dbReference>
<feature type="binding site" evidence="11">
    <location>
        <position position="457"/>
    </location>
    <ligand>
        <name>Zn(2+)</name>
        <dbReference type="ChEBI" id="CHEBI:29105"/>
        <label>2</label>
    </ligand>
</feature>
<keyword evidence="6 11" id="KW-0347">Helicase</keyword>
<evidence type="ECO:0000256" key="9">
    <source>
        <dbReference type="ARBA" id="ARBA00023125"/>
    </source>
</evidence>
<comment type="subunit">
    <text evidence="11">Component of the replication restart primosome.</text>
</comment>
<feature type="binding site" evidence="11">
    <location>
        <position position="460"/>
    </location>
    <ligand>
        <name>Zn(2+)</name>
        <dbReference type="ChEBI" id="CHEBI:29105"/>
        <label>2</label>
    </ligand>
</feature>
<evidence type="ECO:0000259" key="12">
    <source>
        <dbReference type="PROSITE" id="PS51192"/>
    </source>
</evidence>
<dbReference type="CDD" id="cd17929">
    <property type="entry name" value="DEXHc_priA"/>
    <property type="match status" value="1"/>
</dbReference>
<dbReference type="InterPro" id="IPR042115">
    <property type="entry name" value="PriA_3primeBD_sf"/>
</dbReference>
<keyword evidence="3 11" id="KW-0479">Metal-binding</keyword>
<evidence type="ECO:0000256" key="10">
    <source>
        <dbReference type="ARBA" id="ARBA00023235"/>
    </source>
</evidence>
<dbReference type="InterPro" id="IPR001650">
    <property type="entry name" value="Helicase_C-like"/>
</dbReference>
<feature type="domain" description="Helicase C-terminal" evidence="13">
    <location>
        <begin position="447"/>
        <end position="624"/>
    </location>
</feature>
<feature type="binding site" evidence="11">
    <location>
        <position position="439"/>
    </location>
    <ligand>
        <name>Zn(2+)</name>
        <dbReference type="ChEBI" id="CHEBI:29105"/>
        <label>2</label>
    </ligand>
</feature>
<sequence>MSVISVALPVPMRRTFDYLATEISPGCRVAVEFGRRQLVGVVMANKAASDYPIEKLKPIHTQLDNKPVLTTTMLELAKWLADYQHHAIGDVVQTLLPAALRKANPLQQATLDYYELTELGETQLAEPMRAKQQQALLSMLSNGQQLHSEVRQSFSAAVIRTCEAKSWINTISQPVKPDLKWWHKLAVATKPTPNAEQALAIAAINAKDKQFAPFLIEGVTGSGKTEVYLQVIEPVLQQGRQVLVLVPEIGLTPQTVARFERRFGIAIGVLHSGLNDNERLAVWQQAREGSIGLVIGTRSAVFTPFADLGMIIVDEEHDESYKQQDGMRYHARDVAVLRAQRCQCALVLGSATPSLESLNNALVHKYQLLQLHRRTGSAELASQNVLDMRGQQLQAGIAHPLLEKMHTHLSAGGQVMVFVNRRGYAPALVCHQCGHVEQCQRCDIPYTVHKKLAKLQCHRCDDVQAIPTTCNQCGSRDLMSQGVGTEQLEQFFNQAFLKHSCVRIDSDSVRGKDKLAKLIDAINQNQHQILIGTQILSKGHHFPLVSLVVVLDVDGALFSPDLRATEKLAQLLTQVSGRAGRENRNGEMWLQTHYPDHPLLQDLINNGYAHFARQALAERRAAVAPPFAHQTVFRAEANDIALVERFLSDVRDVLARQSSLTLMGPVPAIMFKRAGRFRMLLIVQAAARPLVHKSIASQLSFIESMPSANKVRWAIDVAPTDLS</sequence>
<dbReference type="Gene3D" id="3.40.50.300">
    <property type="entry name" value="P-loop containing nucleotide triphosphate hydrolases"/>
    <property type="match status" value="2"/>
</dbReference>
<dbReference type="Pfam" id="PF17764">
    <property type="entry name" value="PriA_3primeBD"/>
    <property type="match status" value="1"/>
</dbReference>
<evidence type="ECO:0000256" key="3">
    <source>
        <dbReference type="ARBA" id="ARBA00022723"/>
    </source>
</evidence>
<dbReference type="PROSITE" id="PS51194">
    <property type="entry name" value="HELICASE_CTER"/>
    <property type="match status" value="1"/>
</dbReference>
<dbReference type="PANTHER" id="PTHR30580">
    <property type="entry name" value="PRIMOSOMAL PROTEIN N"/>
    <property type="match status" value="1"/>
</dbReference>
<dbReference type="PANTHER" id="PTHR30580:SF0">
    <property type="entry name" value="PRIMOSOMAL PROTEIN N"/>
    <property type="match status" value="1"/>
</dbReference>
<dbReference type="InterPro" id="IPR027417">
    <property type="entry name" value="P-loop_NTPase"/>
</dbReference>
<evidence type="ECO:0000259" key="13">
    <source>
        <dbReference type="PROSITE" id="PS51194"/>
    </source>
</evidence>
<evidence type="ECO:0000256" key="6">
    <source>
        <dbReference type="ARBA" id="ARBA00022806"/>
    </source>
</evidence>
<feature type="binding site" evidence="11">
    <location>
        <position position="473"/>
    </location>
    <ligand>
        <name>Zn(2+)</name>
        <dbReference type="ChEBI" id="CHEBI:29105"/>
        <label>1</label>
    </ligand>
</feature>
<dbReference type="NCBIfam" id="NF004067">
    <property type="entry name" value="PRK05580.1-4"/>
    <property type="match status" value="1"/>
</dbReference>
<dbReference type="SUPFAM" id="SSF52540">
    <property type="entry name" value="P-loop containing nucleoside triphosphate hydrolases"/>
    <property type="match status" value="2"/>
</dbReference>
<feature type="binding site" evidence="11">
    <location>
        <position position="470"/>
    </location>
    <ligand>
        <name>Zn(2+)</name>
        <dbReference type="ChEBI" id="CHEBI:29105"/>
        <label>1</label>
    </ligand>
</feature>
<keyword evidence="5 11" id="KW-0378">Hydrolase</keyword>
<keyword evidence="15" id="KW-1185">Reference proteome</keyword>
<evidence type="ECO:0000256" key="2">
    <source>
        <dbReference type="ARBA" id="ARBA00022705"/>
    </source>
</evidence>
<name>A0ABT7SZ85_9ALTE</name>
<evidence type="ECO:0000256" key="5">
    <source>
        <dbReference type="ARBA" id="ARBA00022801"/>
    </source>
</evidence>
<feature type="domain" description="Helicase ATP-binding" evidence="12">
    <location>
        <begin position="205"/>
        <end position="371"/>
    </location>
</feature>
<feature type="binding site" evidence="11">
    <location>
        <position position="433"/>
    </location>
    <ligand>
        <name>Zn(2+)</name>
        <dbReference type="ChEBI" id="CHEBI:29105"/>
        <label>1</label>
    </ligand>
</feature>
<evidence type="ECO:0000256" key="7">
    <source>
        <dbReference type="ARBA" id="ARBA00022833"/>
    </source>
</evidence>
<dbReference type="Gene3D" id="3.40.1440.60">
    <property type="entry name" value="PriA, 3(prime) DNA-binding domain"/>
    <property type="match status" value="1"/>
</dbReference>
<dbReference type="NCBIfam" id="NF004065">
    <property type="entry name" value="PRK05580.1-1"/>
    <property type="match status" value="1"/>
</dbReference>